<comment type="caution">
    <text evidence="1">The sequence shown here is derived from an EMBL/GenBank/DDBJ whole genome shotgun (WGS) entry which is preliminary data.</text>
</comment>
<sequence length="141" mass="14425">MNESTKIEALVNTAMSKVKELADGEAIVGKPIVTGDGTTIIPVSKVSVGFASGGSDLPTKSSKDTFGGGSGGGVTITPVAFIAIYKGDVKLLQITSNSPQGNAIVDMVPTVIDKITSFIDGKKGGKKAADEIADDYADFEE</sequence>
<dbReference type="Proteomes" id="UP000021369">
    <property type="component" value="Unassembled WGS sequence"/>
</dbReference>
<dbReference type="PATRIC" id="fig|1341156.4.peg.1698"/>
<name>A0A011UFV8_RUMAL</name>
<organism evidence="1 2">
    <name type="scientific">Ruminococcus albus SY3</name>
    <dbReference type="NCBI Taxonomy" id="1341156"/>
    <lineage>
        <taxon>Bacteria</taxon>
        <taxon>Bacillati</taxon>
        <taxon>Bacillota</taxon>
        <taxon>Clostridia</taxon>
        <taxon>Eubacteriales</taxon>
        <taxon>Oscillospiraceae</taxon>
        <taxon>Ruminococcus</taxon>
    </lineage>
</organism>
<dbReference type="EMBL" id="JEOB01000002">
    <property type="protein sequence ID" value="EXM39509.1"/>
    <property type="molecule type" value="Genomic_DNA"/>
</dbReference>
<accession>A0A011UFV8</accession>
<dbReference type="InterPro" id="IPR014229">
    <property type="entry name" value="Spore_YtfJ"/>
</dbReference>
<dbReference type="PANTHER" id="PTHR39162:SF1">
    <property type="entry name" value="SPORULATION PROTEIN YTFJ"/>
    <property type="match status" value="1"/>
</dbReference>
<dbReference type="OrthoDB" id="9796262at2"/>
<dbReference type="PANTHER" id="PTHR39162">
    <property type="entry name" value="GLL3345 PROTEIN"/>
    <property type="match status" value="1"/>
</dbReference>
<keyword evidence="2" id="KW-1185">Reference proteome</keyword>
<evidence type="ECO:0000313" key="2">
    <source>
        <dbReference type="Proteomes" id="UP000021369"/>
    </source>
</evidence>
<dbReference type="AlphaFoldDB" id="A0A011UFV8"/>
<gene>
    <name evidence="1" type="ORF">RASY3_06405</name>
</gene>
<dbReference type="RefSeq" id="WP_024857707.1">
    <property type="nucleotide sequence ID" value="NZ_JEOB01000002.1"/>
</dbReference>
<protein>
    <submittedName>
        <fullName evidence="1">Sporulation protein</fullName>
    </submittedName>
</protein>
<evidence type="ECO:0000313" key="1">
    <source>
        <dbReference type="EMBL" id="EXM39509.1"/>
    </source>
</evidence>
<dbReference type="Pfam" id="PF09579">
    <property type="entry name" value="Spore_YtfJ"/>
    <property type="match status" value="1"/>
</dbReference>
<proteinExistence type="predicted"/>
<reference evidence="1 2" key="1">
    <citation type="submission" date="2013-06" db="EMBL/GenBank/DDBJ databases">
        <title>Rumen cellulosomics: divergent fiber-degrading strategies revealed by comparative genome-wide analysis of six Ruminococcal strains.</title>
        <authorList>
            <person name="Dassa B."/>
            <person name="Borovok I."/>
            <person name="Lamed R."/>
            <person name="Flint H."/>
            <person name="Yeoman C.J."/>
            <person name="White B."/>
            <person name="Bayer E.A."/>
        </authorList>
    </citation>
    <scope>NUCLEOTIDE SEQUENCE [LARGE SCALE GENOMIC DNA]</scope>
    <source>
        <strain evidence="1 2">SY3</strain>
    </source>
</reference>
<dbReference type="PIRSF" id="PIRSF021377">
    <property type="entry name" value="YtfJ"/>
    <property type="match status" value="1"/>
</dbReference>